<evidence type="ECO:0000313" key="11">
    <source>
        <dbReference type="Proteomes" id="UP000697127"/>
    </source>
</evidence>
<feature type="region of interest" description="Disordered" evidence="9">
    <location>
        <begin position="1"/>
        <end position="57"/>
    </location>
</feature>
<accession>A0A9P7BGQ8</accession>
<feature type="transmembrane region" description="Helical" evidence="8">
    <location>
        <begin position="258"/>
        <end position="285"/>
    </location>
</feature>
<comment type="subcellular location">
    <subcellularLocation>
        <location evidence="2 8">Cell membrane</location>
        <topology evidence="2 8">Multi-pass membrane protein</topology>
    </subcellularLocation>
</comment>
<feature type="transmembrane region" description="Helical" evidence="8">
    <location>
        <begin position="411"/>
        <end position="428"/>
    </location>
</feature>
<feature type="transmembrane region" description="Helical" evidence="8">
    <location>
        <begin position="190"/>
        <end position="210"/>
    </location>
</feature>
<feature type="transmembrane region" description="Helical" evidence="8">
    <location>
        <begin position="305"/>
        <end position="324"/>
    </location>
</feature>
<organism evidence="10 11">
    <name type="scientific">Pichia californica</name>
    <dbReference type="NCBI Taxonomy" id="460514"/>
    <lineage>
        <taxon>Eukaryota</taxon>
        <taxon>Fungi</taxon>
        <taxon>Dikarya</taxon>
        <taxon>Ascomycota</taxon>
        <taxon>Saccharomycotina</taxon>
        <taxon>Pichiomycetes</taxon>
        <taxon>Pichiales</taxon>
        <taxon>Pichiaceae</taxon>
        <taxon>Pichia</taxon>
    </lineage>
</organism>
<dbReference type="AlphaFoldDB" id="A0A9P7BGQ8"/>
<keyword evidence="5 8" id="KW-0812">Transmembrane</keyword>
<dbReference type="GO" id="GO:0005886">
    <property type="term" value="C:plasma membrane"/>
    <property type="evidence" value="ECO:0007669"/>
    <property type="project" value="UniProtKB-SubCell"/>
</dbReference>
<feature type="compositionally biased region" description="Basic and acidic residues" evidence="9">
    <location>
        <begin position="1"/>
        <end position="10"/>
    </location>
</feature>
<evidence type="ECO:0000256" key="6">
    <source>
        <dbReference type="ARBA" id="ARBA00022989"/>
    </source>
</evidence>
<feature type="transmembrane region" description="Helical" evidence="8">
    <location>
        <begin position="216"/>
        <end position="246"/>
    </location>
</feature>
<feature type="transmembrane region" description="Helical" evidence="8">
    <location>
        <begin position="372"/>
        <end position="391"/>
    </location>
</feature>
<evidence type="ECO:0000256" key="3">
    <source>
        <dbReference type="ARBA" id="ARBA00007168"/>
    </source>
</evidence>
<dbReference type="Proteomes" id="UP000697127">
    <property type="component" value="Unassembled WGS sequence"/>
</dbReference>
<dbReference type="PANTHER" id="PTHR12385">
    <property type="entry name" value="CHOLINE TRANSPORTER-LIKE (SLC FAMILY 44)"/>
    <property type="match status" value="1"/>
</dbReference>
<dbReference type="EMBL" id="PUHW01000075">
    <property type="protein sequence ID" value="KAG0689525.1"/>
    <property type="molecule type" value="Genomic_DNA"/>
</dbReference>
<comment type="caution">
    <text evidence="10">The sequence shown here is derived from an EMBL/GenBank/DDBJ whole genome shotgun (WGS) entry which is preliminary data.</text>
</comment>
<keyword evidence="7 8" id="KW-0472">Membrane</keyword>
<proteinExistence type="inferred from homology"/>
<evidence type="ECO:0000256" key="7">
    <source>
        <dbReference type="ARBA" id="ARBA00023136"/>
    </source>
</evidence>
<feature type="transmembrane region" description="Helical" evidence="8">
    <location>
        <begin position="498"/>
        <end position="525"/>
    </location>
</feature>
<dbReference type="PANTHER" id="PTHR12385:SF4">
    <property type="entry name" value="PROTEIN PNS1"/>
    <property type="match status" value="1"/>
</dbReference>
<name>A0A9P7BGQ8_9ASCO</name>
<evidence type="ECO:0000256" key="9">
    <source>
        <dbReference type="SAM" id="MobiDB-lite"/>
    </source>
</evidence>
<comment type="similarity">
    <text evidence="3 8">Belongs to the CTL (choline transporter-like) family.</text>
</comment>
<feature type="transmembrane region" description="Helical" evidence="8">
    <location>
        <begin position="152"/>
        <end position="178"/>
    </location>
</feature>
<keyword evidence="11" id="KW-1185">Reference proteome</keyword>
<feature type="transmembrane region" description="Helical" evidence="8">
    <location>
        <begin position="449"/>
        <end position="478"/>
    </location>
</feature>
<evidence type="ECO:0000256" key="4">
    <source>
        <dbReference type="ARBA" id="ARBA00015388"/>
    </source>
</evidence>
<reference evidence="10" key="1">
    <citation type="submission" date="2020-11" db="EMBL/GenBank/DDBJ databases">
        <title>Kefir isolates.</title>
        <authorList>
            <person name="Marcisauskas S."/>
            <person name="Kim Y."/>
            <person name="Blasche S."/>
        </authorList>
    </citation>
    <scope>NUCLEOTIDE SEQUENCE</scope>
    <source>
        <strain evidence="10">Olga-1</strain>
    </source>
</reference>
<gene>
    <name evidence="10" type="primary">PNS1_2</name>
    <name evidence="10" type="ORF">C6P40_004903</name>
</gene>
<dbReference type="GO" id="GO:0022857">
    <property type="term" value="F:transmembrane transporter activity"/>
    <property type="evidence" value="ECO:0007669"/>
    <property type="project" value="UniProtKB-UniRule"/>
</dbReference>
<protein>
    <recommendedName>
        <fullName evidence="4 8">Protein PNS1</fullName>
    </recommendedName>
</protein>
<dbReference type="Pfam" id="PF04515">
    <property type="entry name" value="Choline_transpo"/>
    <property type="match status" value="1"/>
</dbReference>
<comment type="function">
    <text evidence="1 8">Probably involved in transport through the plasma membrane.</text>
</comment>
<feature type="transmembrane region" description="Helical" evidence="8">
    <location>
        <begin position="112"/>
        <end position="132"/>
    </location>
</feature>
<evidence type="ECO:0000256" key="1">
    <source>
        <dbReference type="ARBA" id="ARBA00002957"/>
    </source>
</evidence>
<feature type="compositionally biased region" description="Polar residues" evidence="9">
    <location>
        <begin position="28"/>
        <end position="47"/>
    </location>
</feature>
<sequence length="558" mass="61694">MAGAYKKLDTVEAEPVNTSFTYKDDPTTVDSLNSKPNHETAASNTPPNEEEHAESSIEPANLGAHAFEPESDNEELAFSSTSLNPIVDGEDEFRIDDDRFTREKPVWNDVKFAIFFLVVFLAFTVTSMIFTIKHIEEFANESSLNSTLPNSAFFQFKTILLIIFISLVSFGVSVLIFILAGKNSAKFTTVGLRVISGIFVLASISGIFVGQIGMSLFYGLIATGIFFIIFKYNPLISLAATIMNVVITVLKKYPSTALAALIGFFSSIFFAAILQIAVGCAYISFGFHSDGSPRFDGDGNITSKVTASLIFTIVFLNFTGLYIIDVLKNVMHVTIGGIYGTWYYTESTFEGMPKRECSGSFKRAMTYSFGSVCYGSLFVVIFQVIAIYFIINNNGFIGTVGSLTMKGLGIGVGYFNLYAYSFVALYGVEMIRSAKSTYSFFKQRGLQAILNDFIIGSSMGFYCIIASIFSVLITYIYLTIFKRILGLTDDAFYPLLAYSFMITLNITSIMITTVISGSSVFFFALNKDPAVFQESNPFEFQEISRCYPKVLTKLQLEN</sequence>
<evidence type="ECO:0000313" key="10">
    <source>
        <dbReference type="EMBL" id="KAG0689525.1"/>
    </source>
</evidence>
<evidence type="ECO:0000256" key="5">
    <source>
        <dbReference type="ARBA" id="ARBA00022692"/>
    </source>
</evidence>
<evidence type="ECO:0000256" key="2">
    <source>
        <dbReference type="ARBA" id="ARBA00004651"/>
    </source>
</evidence>
<evidence type="ECO:0000256" key="8">
    <source>
        <dbReference type="RuleBase" id="RU368066"/>
    </source>
</evidence>
<keyword evidence="6 8" id="KW-1133">Transmembrane helix</keyword>
<dbReference type="OrthoDB" id="44736at2759"/>
<dbReference type="InterPro" id="IPR007603">
    <property type="entry name" value="Choline_transptr-like"/>
</dbReference>